<evidence type="ECO:0000313" key="2">
    <source>
        <dbReference type="Proteomes" id="UP001159363"/>
    </source>
</evidence>
<comment type="caution">
    <text evidence="1">The sequence shown here is derived from an EMBL/GenBank/DDBJ whole genome shotgun (WGS) entry which is preliminary data.</text>
</comment>
<evidence type="ECO:0000313" key="1">
    <source>
        <dbReference type="EMBL" id="KAJ8870470.1"/>
    </source>
</evidence>
<dbReference type="Proteomes" id="UP001159363">
    <property type="component" value="Chromosome 12"/>
</dbReference>
<dbReference type="EMBL" id="JARBHB010000013">
    <property type="protein sequence ID" value="KAJ8870470.1"/>
    <property type="molecule type" value="Genomic_DNA"/>
</dbReference>
<proteinExistence type="predicted"/>
<name>A0ABQ9GDI8_9NEOP</name>
<accession>A0ABQ9GDI8</accession>
<gene>
    <name evidence="1" type="ORF">PR048_029492</name>
</gene>
<sequence>MHRNDPCSIPGRVTPDLRMWESCRTMRLVGGFSRGSPVSPALSFRRCSILTSVTLIGSQDLDVKSRPNLFTSLRRDMLQQCLKKKSVVGCIKACCVMIEGWREMSRQVVRCVKACVTRLVRGVVVLQAASPAAAQGHPQLDYLNSVTVGADPYSQTLNSLHQTAAAAHHYNQLTAAAVSAGQRGAASHDVLRRGDADALHVRLKSACSLYREQSVVRNTPGNMLVTCHPDPGAVCEKVETTWSKKCSCTDRSGPTISVRGRVIVERDITSAHV</sequence>
<protein>
    <submittedName>
        <fullName evidence="1">Uncharacterized protein</fullName>
    </submittedName>
</protein>
<keyword evidence="2" id="KW-1185">Reference proteome</keyword>
<organism evidence="1 2">
    <name type="scientific">Dryococelus australis</name>
    <dbReference type="NCBI Taxonomy" id="614101"/>
    <lineage>
        <taxon>Eukaryota</taxon>
        <taxon>Metazoa</taxon>
        <taxon>Ecdysozoa</taxon>
        <taxon>Arthropoda</taxon>
        <taxon>Hexapoda</taxon>
        <taxon>Insecta</taxon>
        <taxon>Pterygota</taxon>
        <taxon>Neoptera</taxon>
        <taxon>Polyneoptera</taxon>
        <taxon>Phasmatodea</taxon>
        <taxon>Verophasmatodea</taxon>
        <taxon>Anareolatae</taxon>
        <taxon>Phasmatidae</taxon>
        <taxon>Eurycanthinae</taxon>
        <taxon>Dryococelus</taxon>
    </lineage>
</organism>
<reference evidence="1 2" key="1">
    <citation type="submission" date="2023-02" db="EMBL/GenBank/DDBJ databases">
        <title>LHISI_Scaffold_Assembly.</title>
        <authorList>
            <person name="Stuart O.P."/>
            <person name="Cleave R."/>
            <person name="Magrath M.J.L."/>
            <person name="Mikheyev A.S."/>
        </authorList>
    </citation>
    <scope>NUCLEOTIDE SEQUENCE [LARGE SCALE GENOMIC DNA]</scope>
    <source>
        <strain evidence="1">Daus_M_001</strain>
        <tissue evidence="1">Leg muscle</tissue>
    </source>
</reference>